<evidence type="ECO:0000256" key="4">
    <source>
        <dbReference type="ARBA" id="ARBA00022840"/>
    </source>
</evidence>
<comment type="domain">
    <text evidence="6">The N-terminal region contains the highly conserved SGGXDS motif, predicted to be a P-loop motif involved in ATP binding.</text>
</comment>
<dbReference type="GO" id="GO:0032267">
    <property type="term" value="F:tRNA(Ile)-lysidine synthase activity"/>
    <property type="evidence" value="ECO:0007669"/>
    <property type="project" value="UniProtKB-EC"/>
</dbReference>
<dbReference type="PATRIC" id="fig|1123501.6.peg.3190"/>
<dbReference type="SUPFAM" id="SSF52402">
    <property type="entry name" value="Adenine nucleotide alpha hydrolases-like"/>
    <property type="match status" value="1"/>
</dbReference>
<dbReference type="InterPro" id="IPR012795">
    <property type="entry name" value="tRNA_Ile_lys_synt_N"/>
</dbReference>
<dbReference type="Pfam" id="PF01171">
    <property type="entry name" value="ATP_bind_3"/>
    <property type="match status" value="1"/>
</dbReference>
<comment type="catalytic activity">
    <reaction evidence="5 6">
        <text>cytidine(34) in tRNA(Ile2) + L-lysine + ATP = lysidine(34) in tRNA(Ile2) + AMP + diphosphate + H(+)</text>
        <dbReference type="Rhea" id="RHEA:43744"/>
        <dbReference type="Rhea" id="RHEA-COMP:10625"/>
        <dbReference type="Rhea" id="RHEA-COMP:10670"/>
        <dbReference type="ChEBI" id="CHEBI:15378"/>
        <dbReference type="ChEBI" id="CHEBI:30616"/>
        <dbReference type="ChEBI" id="CHEBI:32551"/>
        <dbReference type="ChEBI" id="CHEBI:33019"/>
        <dbReference type="ChEBI" id="CHEBI:82748"/>
        <dbReference type="ChEBI" id="CHEBI:83665"/>
        <dbReference type="ChEBI" id="CHEBI:456215"/>
        <dbReference type="EC" id="6.3.4.19"/>
    </reaction>
</comment>
<dbReference type="AlphaFoldDB" id="A0A0D0QBT8"/>
<keyword evidence="6" id="KW-0963">Cytoplasm</keyword>
<evidence type="ECO:0000256" key="3">
    <source>
        <dbReference type="ARBA" id="ARBA00022741"/>
    </source>
</evidence>
<reference evidence="8 9" key="1">
    <citation type="submission" date="2013-01" db="EMBL/GenBank/DDBJ databases">
        <authorList>
            <person name="Fiebig A."/>
            <person name="Goeker M."/>
            <person name="Klenk H.-P.P."/>
        </authorList>
    </citation>
    <scope>NUCLEOTIDE SEQUENCE [LARGE SCALE GENOMIC DNA]</scope>
    <source>
        <strain evidence="8 9">DSM 24838</strain>
    </source>
</reference>
<comment type="function">
    <text evidence="6">Ligates lysine onto the cytidine present at position 34 of the AUA codon-specific tRNA(Ile) that contains the anticodon CAU, in an ATP-dependent manner. Cytidine is converted to lysidine, thus changing the amino acid specificity of the tRNA from methionine to isoleucine.</text>
</comment>
<dbReference type="CDD" id="cd01992">
    <property type="entry name" value="TilS_N"/>
    <property type="match status" value="1"/>
</dbReference>
<dbReference type="InterPro" id="IPR012094">
    <property type="entry name" value="tRNA_Ile_lys_synt"/>
</dbReference>
<evidence type="ECO:0000313" key="8">
    <source>
        <dbReference type="EMBL" id="KIQ68423.1"/>
    </source>
</evidence>
<dbReference type="Gene3D" id="3.40.50.620">
    <property type="entry name" value="HUPs"/>
    <property type="match status" value="1"/>
</dbReference>
<proteinExistence type="inferred from homology"/>
<dbReference type="GO" id="GO:0006400">
    <property type="term" value="P:tRNA modification"/>
    <property type="evidence" value="ECO:0007669"/>
    <property type="project" value="UniProtKB-UniRule"/>
</dbReference>
<evidence type="ECO:0000256" key="2">
    <source>
        <dbReference type="ARBA" id="ARBA00022694"/>
    </source>
</evidence>
<dbReference type="PANTHER" id="PTHR43033">
    <property type="entry name" value="TRNA(ILE)-LYSIDINE SYNTHASE-RELATED"/>
    <property type="match status" value="1"/>
</dbReference>
<comment type="caution">
    <text evidence="8">The sequence shown here is derived from an EMBL/GenBank/DDBJ whole genome shotgun (WGS) entry which is preliminary data.</text>
</comment>
<gene>
    <name evidence="6" type="primary">tilS</name>
    <name evidence="8" type="ORF">Wenmar_03070</name>
</gene>
<organism evidence="8 9">
    <name type="scientific">Wenxinia marina DSM 24838</name>
    <dbReference type="NCBI Taxonomy" id="1123501"/>
    <lineage>
        <taxon>Bacteria</taxon>
        <taxon>Pseudomonadati</taxon>
        <taxon>Pseudomonadota</taxon>
        <taxon>Alphaproteobacteria</taxon>
        <taxon>Rhodobacterales</taxon>
        <taxon>Roseobacteraceae</taxon>
        <taxon>Wenxinia</taxon>
    </lineage>
</organism>
<comment type="subcellular location">
    <subcellularLocation>
        <location evidence="6">Cytoplasm</location>
    </subcellularLocation>
</comment>
<dbReference type="EMBL" id="AONG01000014">
    <property type="protein sequence ID" value="KIQ68423.1"/>
    <property type="molecule type" value="Genomic_DNA"/>
</dbReference>
<dbReference type="eggNOG" id="COG0037">
    <property type="taxonomic scope" value="Bacteria"/>
</dbReference>
<dbReference type="InterPro" id="IPR011063">
    <property type="entry name" value="TilS/TtcA_N"/>
</dbReference>
<accession>A0A0D0QBT8</accession>
<feature type="domain" description="tRNA(Ile)-lysidine/2-thiocytidine synthase N-terminal" evidence="7">
    <location>
        <begin position="14"/>
        <end position="211"/>
    </location>
</feature>
<evidence type="ECO:0000256" key="5">
    <source>
        <dbReference type="ARBA" id="ARBA00048539"/>
    </source>
</evidence>
<dbReference type="NCBIfam" id="TIGR02432">
    <property type="entry name" value="lysidine_TilS_N"/>
    <property type="match status" value="1"/>
</dbReference>
<name>A0A0D0QBT8_9RHOB</name>
<dbReference type="PANTHER" id="PTHR43033:SF1">
    <property type="entry name" value="TRNA(ILE)-LYSIDINE SYNTHASE-RELATED"/>
    <property type="match status" value="1"/>
</dbReference>
<evidence type="ECO:0000259" key="7">
    <source>
        <dbReference type="Pfam" id="PF01171"/>
    </source>
</evidence>
<evidence type="ECO:0000313" key="9">
    <source>
        <dbReference type="Proteomes" id="UP000035100"/>
    </source>
</evidence>
<keyword evidence="1 6" id="KW-0436">Ligase</keyword>
<evidence type="ECO:0000256" key="1">
    <source>
        <dbReference type="ARBA" id="ARBA00022598"/>
    </source>
</evidence>
<keyword evidence="2 6" id="KW-0819">tRNA processing</keyword>
<dbReference type="GO" id="GO:0005524">
    <property type="term" value="F:ATP binding"/>
    <property type="evidence" value="ECO:0007669"/>
    <property type="project" value="UniProtKB-UniRule"/>
</dbReference>
<dbReference type="OrthoDB" id="9807403at2"/>
<dbReference type="InterPro" id="IPR014729">
    <property type="entry name" value="Rossmann-like_a/b/a_fold"/>
</dbReference>
<comment type="similarity">
    <text evidence="6">Belongs to the tRNA(Ile)-lysidine synthase family.</text>
</comment>
<keyword evidence="4 6" id="KW-0067">ATP-binding</keyword>
<dbReference type="GO" id="GO:0005737">
    <property type="term" value="C:cytoplasm"/>
    <property type="evidence" value="ECO:0007669"/>
    <property type="project" value="UniProtKB-SubCell"/>
</dbReference>
<dbReference type="EC" id="6.3.4.19" evidence="6"/>
<feature type="binding site" evidence="6">
    <location>
        <begin position="18"/>
        <end position="23"/>
    </location>
    <ligand>
        <name>ATP</name>
        <dbReference type="ChEBI" id="CHEBI:30616"/>
    </ligand>
</feature>
<keyword evidence="3 6" id="KW-0547">Nucleotide-binding</keyword>
<dbReference type="STRING" id="1123501.Wenmar_03070"/>
<sequence>MGALLGPDFPEDIGLAVSGGGDSMAMLHLAAGWARVYGVRLRVATVNHGLRNESAAEAALVADECRGLGLPHAVLRWEDRPAGGNLMDRARRARLELIGRWRGVCRHVLFAHTRDDQAETVLMRLARGSGVEGLSGMAARRRVPGPTGLHPIHVPAGPPRPATMEGGWEVVRPLLDTSRAELRHYLKALRIPFVDDPTNEDPAYDRVRVRRALSMLAEEGVTAEGLAATAARMGRAREALERRAVEAARALLRPDPLAAGTLVFDRDGFAALDADTRLRLFAAALGHVASAEYRPRGAALEDAADRWLAGGTVVLHGGMGIARGDRLFVCREPKAVADEVATVGDDGATWDRRWHLSGSEIRGMEVRPLGEAGLAQLALPVVRPPRETLRGLPSVWAGGRLVACAPLGHGPAHIVRLLPPRGPFPDVLLSH</sequence>
<protein>
    <recommendedName>
        <fullName evidence="6">tRNA(Ile)-lysidine synthase</fullName>
        <ecNumber evidence="6">6.3.4.19</ecNumber>
    </recommendedName>
    <alternativeName>
        <fullName evidence="6">tRNA(Ile)-2-lysyl-cytidine synthase</fullName>
    </alternativeName>
    <alternativeName>
        <fullName evidence="6">tRNA(Ile)-lysidine synthetase</fullName>
    </alternativeName>
</protein>
<dbReference type="HAMAP" id="MF_01161">
    <property type="entry name" value="tRNA_Ile_lys_synt"/>
    <property type="match status" value="1"/>
</dbReference>
<dbReference type="Proteomes" id="UP000035100">
    <property type="component" value="Unassembled WGS sequence"/>
</dbReference>
<keyword evidence="9" id="KW-1185">Reference proteome</keyword>
<evidence type="ECO:0000256" key="6">
    <source>
        <dbReference type="HAMAP-Rule" id="MF_01161"/>
    </source>
</evidence>